<dbReference type="NCBIfam" id="TIGR01726">
    <property type="entry name" value="HEQRo_perm_3TM"/>
    <property type="match status" value="1"/>
</dbReference>
<dbReference type="RefSeq" id="WP_209841736.1">
    <property type="nucleotide sequence ID" value="NZ_JAGGJP010000011.1"/>
</dbReference>
<proteinExistence type="inferred from homology"/>
<keyword evidence="4" id="KW-1003">Cell membrane</keyword>
<evidence type="ECO:0000256" key="9">
    <source>
        <dbReference type="RuleBase" id="RU363032"/>
    </source>
</evidence>
<evidence type="ECO:0000256" key="3">
    <source>
        <dbReference type="ARBA" id="ARBA00022448"/>
    </source>
</evidence>
<evidence type="ECO:0000256" key="2">
    <source>
        <dbReference type="ARBA" id="ARBA00010072"/>
    </source>
</evidence>
<evidence type="ECO:0000256" key="6">
    <source>
        <dbReference type="ARBA" id="ARBA00022970"/>
    </source>
</evidence>
<evidence type="ECO:0000256" key="7">
    <source>
        <dbReference type="ARBA" id="ARBA00022989"/>
    </source>
</evidence>
<reference evidence="12" key="1">
    <citation type="journal article" date="2019" name="Int. J. Syst. Evol. Microbiol.">
        <title>The Global Catalogue of Microorganisms (GCM) 10K type strain sequencing project: providing services to taxonomists for standard genome sequencing and annotation.</title>
        <authorList>
            <consortium name="The Broad Institute Genomics Platform"/>
            <consortium name="The Broad Institute Genome Sequencing Center for Infectious Disease"/>
            <person name="Wu L."/>
            <person name="Ma J."/>
        </authorList>
    </citation>
    <scope>NUCLEOTIDE SEQUENCE [LARGE SCALE GENOMIC DNA]</scope>
    <source>
        <strain evidence="12">KACC 11588</strain>
    </source>
</reference>
<evidence type="ECO:0000256" key="4">
    <source>
        <dbReference type="ARBA" id="ARBA00022475"/>
    </source>
</evidence>
<evidence type="ECO:0000256" key="8">
    <source>
        <dbReference type="ARBA" id="ARBA00023136"/>
    </source>
</evidence>
<feature type="transmembrane region" description="Helical" evidence="9">
    <location>
        <begin position="169"/>
        <end position="189"/>
    </location>
</feature>
<accession>A0ABW0SD83</accession>
<organism evidence="11 12">
    <name type="scientific">Rubellimicrobium aerolatum</name>
    <dbReference type="NCBI Taxonomy" id="490979"/>
    <lineage>
        <taxon>Bacteria</taxon>
        <taxon>Pseudomonadati</taxon>
        <taxon>Pseudomonadota</taxon>
        <taxon>Alphaproteobacteria</taxon>
        <taxon>Rhodobacterales</taxon>
        <taxon>Roseobacteraceae</taxon>
        <taxon>Rubellimicrobium</taxon>
    </lineage>
</organism>
<evidence type="ECO:0000313" key="11">
    <source>
        <dbReference type="EMBL" id="MFC5566928.1"/>
    </source>
</evidence>
<dbReference type="Pfam" id="PF00528">
    <property type="entry name" value="BPD_transp_1"/>
    <property type="match status" value="1"/>
</dbReference>
<feature type="transmembrane region" description="Helical" evidence="9">
    <location>
        <begin position="96"/>
        <end position="118"/>
    </location>
</feature>
<feature type="domain" description="ABC transmembrane type-1" evidence="10">
    <location>
        <begin position="92"/>
        <end position="395"/>
    </location>
</feature>
<keyword evidence="5 9" id="KW-0812">Transmembrane</keyword>
<keyword evidence="6" id="KW-0029">Amino-acid transport</keyword>
<feature type="transmembrane region" description="Helical" evidence="9">
    <location>
        <begin position="377"/>
        <end position="398"/>
    </location>
</feature>
<evidence type="ECO:0000256" key="1">
    <source>
        <dbReference type="ARBA" id="ARBA00004429"/>
    </source>
</evidence>
<feature type="transmembrane region" description="Helical" evidence="9">
    <location>
        <begin position="225"/>
        <end position="247"/>
    </location>
</feature>
<name>A0ABW0SD83_9RHOB</name>
<dbReference type="InterPro" id="IPR035906">
    <property type="entry name" value="MetI-like_sf"/>
</dbReference>
<feature type="transmembrane region" description="Helical" evidence="9">
    <location>
        <begin position="138"/>
        <end position="157"/>
    </location>
</feature>
<sequence length="407" mass="44064">MTIAAEPPRRAFRPSQLINDSRYRGLTIQVVALLLLAGLIAYLGHNLVVNLRALGKDFDFGFLGNRAGYDIGQTLISYTNNDTHARAALVGMLNTLLVAALGCVTATVIGVLAGVLRLSKNWLIGRLMTVYVELFRNVPLLLWIVLVHAVLSNATPIPAEFRGEGATASMVFGVIAFTAQGTFIPWPVWGEGAELLTVVLLLSILAALVWRSYARRRQMATGRPLPVLWVALAILVLPTVLAFLLLGRPVTFDVPTMRETGIARFNGGVNILNSLVALWFALALYTGAFIAEIVRGGILAVSRGQSEAAFALGLRPGRTMRLVILPQALRVIVPPLISQYLNLTKNTSLAVAVGYADLRATLGGVTMNQTGRELESILLLGLFYLVVSLVISGAMNVYNRRIALKER</sequence>
<feature type="transmembrane region" description="Helical" evidence="9">
    <location>
        <begin position="195"/>
        <end position="213"/>
    </location>
</feature>
<dbReference type="Proteomes" id="UP001596056">
    <property type="component" value="Unassembled WGS sequence"/>
</dbReference>
<dbReference type="SUPFAM" id="SSF161098">
    <property type="entry name" value="MetI-like"/>
    <property type="match status" value="2"/>
</dbReference>
<protein>
    <submittedName>
        <fullName evidence="11">Amino acid ABC transporter permease</fullName>
    </submittedName>
</protein>
<evidence type="ECO:0000259" key="10">
    <source>
        <dbReference type="PROSITE" id="PS50928"/>
    </source>
</evidence>
<keyword evidence="12" id="KW-1185">Reference proteome</keyword>
<dbReference type="Gene3D" id="1.10.3720.10">
    <property type="entry name" value="MetI-like"/>
    <property type="match status" value="2"/>
</dbReference>
<dbReference type="PANTHER" id="PTHR30614:SF37">
    <property type="entry name" value="AMINO-ACID ABC TRANSPORTER PERMEASE PROTEIN YHDX-RELATED"/>
    <property type="match status" value="1"/>
</dbReference>
<keyword evidence="3 9" id="KW-0813">Transport</keyword>
<gene>
    <name evidence="11" type="ORF">ACFPOC_10955</name>
</gene>
<evidence type="ECO:0000256" key="5">
    <source>
        <dbReference type="ARBA" id="ARBA00022692"/>
    </source>
</evidence>
<feature type="transmembrane region" description="Helical" evidence="9">
    <location>
        <begin position="26"/>
        <end position="44"/>
    </location>
</feature>
<comment type="caution">
    <text evidence="11">The sequence shown here is derived from an EMBL/GenBank/DDBJ whole genome shotgun (WGS) entry which is preliminary data.</text>
</comment>
<feature type="transmembrane region" description="Helical" evidence="9">
    <location>
        <begin position="276"/>
        <end position="301"/>
    </location>
</feature>
<dbReference type="PROSITE" id="PS50928">
    <property type="entry name" value="ABC_TM1"/>
    <property type="match status" value="1"/>
</dbReference>
<dbReference type="EMBL" id="JBHSNA010000008">
    <property type="protein sequence ID" value="MFC5566928.1"/>
    <property type="molecule type" value="Genomic_DNA"/>
</dbReference>
<dbReference type="InterPro" id="IPR000515">
    <property type="entry name" value="MetI-like"/>
</dbReference>
<dbReference type="PANTHER" id="PTHR30614">
    <property type="entry name" value="MEMBRANE COMPONENT OF AMINO ACID ABC TRANSPORTER"/>
    <property type="match status" value="1"/>
</dbReference>
<dbReference type="InterPro" id="IPR010065">
    <property type="entry name" value="AA_ABC_transptr_permease_3TM"/>
</dbReference>
<comment type="similarity">
    <text evidence="2">Belongs to the binding-protein-dependent transport system permease family. HisMQ subfamily.</text>
</comment>
<keyword evidence="7 9" id="KW-1133">Transmembrane helix</keyword>
<comment type="subcellular location">
    <subcellularLocation>
        <location evidence="1">Cell inner membrane</location>
        <topology evidence="1">Multi-pass membrane protein</topology>
    </subcellularLocation>
    <subcellularLocation>
        <location evidence="9">Cell membrane</location>
        <topology evidence="9">Multi-pass membrane protein</topology>
    </subcellularLocation>
</comment>
<keyword evidence="8 9" id="KW-0472">Membrane</keyword>
<dbReference type="CDD" id="cd06261">
    <property type="entry name" value="TM_PBP2"/>
    <property type="match status" value="1"/>
</dbReference>
<evidence type="ECO:0000313" key="12">
    <source>
        <dbReference type="Proteomes" id="UP001596056"/>
    </source>
</evidence>
<dbReference type="InterPro" id="IPR043429">
    <property type="entry name" value="ArtM/GltK/GlnP/TcyL/YhdX-like"/>
</dbReference>